<comment type="caution">
    <text evidence="1">The sequence shown here is derived from an EMBL/GenBank/DDBJ whole genome shotgun (WGS) entry which is preliminary data.</text>
</comment>
<dbReference type="EMBL" id="JAUTXU010000297">
    <property type="protein sequence ID" value="KAK3686882.1"/>
    <property type="molecule type" value="Genomic_DNA"/>
</dbReference>
<keyword evidence="2" id="KW-1185">Reference proteome</keyword>
<sequence>MGKGARAACIAVPWLATVASLVCLVLIEIAGWNKGTLPSYYFMRVDFTDLDVSQASDLANTTTLTLALQQAQQSDALEDIYKIHLWNYCEESSDDSNGDTLAYCSDRKAGFVFNLVDIWHLNETTAAGTPHRPSEIENPVAAAAGRLQDNAEALEQELLGDSGRKAYEAYKKVVKAMFALYAISFWTTVATIVLAVFAIFSRLGSFLTWIVSLASSVITLAAVATSTALYIALTVSLRGIFDPYNVHVQLGRNAMTVSWLSVIFSWFATLFWLFSVCCCSGRSNPHHRSNKGGLWTAEPKGQGYGDFGRGRGIPVAKTGGGYERVASPYLGHAENERGDRVPLTDYPQQTGRSGAYEPYRNT</sequence>
<evidence type="ECO:0000313" key="2">
    <source>
        <dbReference type="Proteomes" id="UP001281147"/>
    </source>
</evidence>
<proteinExistence type="predicted"/>
<name>A0ACC3MEN3_9PEZI</name>
<protein>
    <submittedName>
        <fullName evidence="1">Uncharacterized protein</fullName>
    </submittedName>
</protein>
<organism evidence="1 2">
    <name type="scientific">Vermiconidia calcicola</name>
    <dbReference type="NCBI Taxonomy" id="1690605"/>
    <lineage>
        <taxon>Eukaryota</taxon>
        <taxon>Fungi</taxon>
        <taxon>Dikarya</taxon>
        <taxon>Ascomycota</taxon>
        <taxon>Pezizomycotina</taxon>
        <taxon>Dothideomycetes</taxon>
        <taxon>Dothideomycetidae</taxon>
        <taxon>Mycosphaerellales</taxon>
        <taxon>Extremaceae</taxon>
        <taxon>Vermiconidia</taxon>
    </lineage>
</organism>
<dbReference type="Proteomes" id="UP001281147">
    <property type="component" value="Unassembled WGS sequence"/>
</dbReference>
<evidence type="ECO:0000313" key="1">
    <source>
        <dbReference type="EMBL" id="KAK3686882.1"/>
    </source>
</evidence>
<gene>
    <name evidence="1" type="ORF">LTR37_019366</name>
</gene>
<accession>A0ACC3MEN3</accession>
<reference evidence="1" key="1">
    <citation type="submission" date="2023-07" db="EMBL/GenBank/DDBJ databases">
        <title>Black Yeasts Isolated from many extreme environments.</title>
        <authorList>
            <person name="Coleine C."/>
            <person name="Stajich J.E."/>
            <person name="Selbmann L."/>
        </authorList>
    </citation>
    <scope>NUCLEOTIDE SEQUENCE</scope>
    <source>
        <strain evidence="1">CCFEE 5714</strain>
    </source>
</reference>